<evidence type="ECO:0000313" key="1">
    <source>
        <dbReference type="EMBL" id="MBP3952473.1"/>
    </source>
</evidence>
<protein>
    <submittedName>
        <fullName evidence="1">Uncharacterized protein</fullName>
    </submittedName>
</protein>
<accession>A0A940WXN6</accession>
<dbReference type="AlphaFoldDB" id="A0A940WXN6"/>
<sequence>MEKQHDTGDELDSLTEDRLNGNDRDLVLRKYFKSKRGLQVEILLYTGSIRKHQGEVDSVGRDFVCLVNGSKRKWIPYSTISGVKPKKISGGIDAKKRLRESRINRLKSLTQFTNVNQDNELFSQTVALERLESNLHSFKNTRIIVEGDGVTSRGKIASCENGQLHLKSFKSETTIPLKEIRLIKSNPLSELLL</sequence>
<dbReference type="EMBL" id="JAGKSQ010000006">
    <property type="protein sequence ID" value="MBP3952473.1"/>
    <property type="molecule type" value="Genomic_DNA"/>
</dbReference>
<comment type="caution">
    <text evidence="1">The sequence shown here is derived from an EMBL/GenBank/DDBJ whole genome shotgun (WGS) entry which is preliminary data.</text>
</comment>
<reference evidence="1" key="1">
    <citation type="submission" date="2021-03" db="EMBL/GenBank/DDBJ databases">
        <title>Bacillus suaedae sp. nov., isolated from Suaeda aralocaspica.</title>
        <authorList>
            <person name="Lei R.F.R."/>
        </authorList>
    </citation>
    <scope>NUCLEOTIDE SEQUENCE</scope>
    <source>
        <strain evidence="1">YZJH907-2</strain>
    </source>
</reference>
<evidence type="ECO:0000313" key="2">
    <source>
        <dbReference type="Proteomes" id="UP000678228"/>
    </source>
</evidence>
<dbReference type="Proteomes" id="UP000678228">
    <property type="component" value="Unassembled WGS sequence"/>
</dbReference>
<keyword evidence="2" id="KW-1185">Reference proteome</keyword>
<gene>
    <name evidence="1" type="ORF">J7W16_15215</name>
</gene>
<dbReference type="RefSeq" id="WP_210598213.1">
    <property type="nucleotide sequence ID" value="NZ_JAGKSQ010000006.1"/>
</dbReference>
<name>A0A940WXN6_9BACI</name>
<proteinExistence type="predicted"/>
<organism evidence="1 2">
    <name type="scientific">Halalkalibacter suaedae</name>
    <dbReference type="NCBI Taxonomy" id="2822140"/>
    <lineage>
        <taxon>Bacteria</taxon>
        <taxon>Bacillati</taxon>
        <taxon>Bacillota</taxon>
        <taxon>Bacilli</taxon>
        <taxon>Bacillales</taxon>
        <taxon>Bacillaceae</taxon>
        <taxon>Halalkalibacter</taxon>
    </lineage>
</organism>